<dbReference type="NCBIfam" id="TIGR04248">
    <property type="entry name" value="SCM_PqqD_rel"/>
    <property type="match status" value="1"/>
</dbReference>
<dbReference type="EMBL" id="MEUI01000015">
    <property type="protein sequence ID" value="OGC34514.1"/>
    <property type="molecule type" value="Genomic_DNA"/>
</dbReference>
<dbReference type="Gene3D" id="1.10.10.1150">
    <property type="entry name" value="Coenzyme PQQ synthesis protein D (PqqD)"/>
    <property type="match status" value="1"/>
</dbReference>
<name>A0A1F4TP78_UNCSA</name>
<reference evidence="1 2" key="1">
    <citation type="journal article" date="2016" name="Nat. Commun.">
        <title>Thousands of microbial genomes shed light on interconnected biogeochemical processes in an aquifer system.</title>
        <authorList>
            <person name="Anantharaman K."/>
            <person name="Brown C.T."/>
            <person name="Hug L.A."/>
            <person name="Sharon I."/>
            <person name="Castelle C.J."/>
            <person name="Probst A.J."/>
            <person name="Thomas B.C."/>
            <person name="Singh A."/>
            <person name="Wilkins M.J."/>
            <person name="Karaoz U."/>
            <person name="Brodie E.L."/>
            <person name="Williams K.H."/>
            <person name="Hubbard S.S."/>
            <person name="Banfield J.F."/>
        </authorList>
    </citation>
    <scope>NUCLEOTIDE SEQUENCE [LARGE SCALE GENOMIC DNA]</scope>
</reference>
<evidence type="ECO:0000313" key="1">
    <source>
        <dbReference type="EMBL" id="OGC34514.1"/>
    </source>
</evidence>
<gene>
    <name evidence="1" type="ORF">A2462_04430</name>
</gene>
<accession>A0A1F4TP78</accession>
<dbReference type="InterPro" id="IPR026342">
    <property type="entry name" value="SCM_PqqD-rel"/>
</dbReference>
<proteinExistence type="predicted"/>
<dbReference type="InterPro" id="IPR008792">
    <property type="entry name" value="PQQD"/>
</dbReference>
<dbReference type="Proteomes" id="UP000177309">
    <property type="component" value="Unassembled WGS sequence"/>
</dbReference>
<dbReference type="InterPro" id="IPR041881">
    <property type="entry name" value="PqqD_sf"/>
</dbReference>
<dbReference type="Pfam" id="PF05402">
    <property type="entry name" value="PqqD"/>
    <property type="match status" value="1"/>
</dbReference>
<protein>
    <submittedName>
        <fullName evidence="1">SynChlorMet cassette protein ScmD</fullName>
    </submittedName>
</protein>
<dbReference type="AlphaFoldDB" id="A0A1F4TP78"/>
<sequence length="95" mass="10623">MSDNKNPIANPIMVLREEFDDWAVVFNPDTGQAFGLNPTSVFIWKQLDGKNSIAEIVNMVKENCNNVPAEAEEHVNKFIEQLTEQGLVGYEAAKV</sequence>
<organism evidence="1 2">
    <name type="scientific">candidate division WOR-1 bacterium RIFOXYC2_FULL_41_25</name>
    <dbReference type="NCBI Taxonomy" id="1802586"/>
    <lineage>
        <taxon>Bacteria</taxon>
        <taxon>Bacillati</taxon>
        <taxon>Saganbacteria</taxon>
    </lineage>
</organism>
<evidence type="ECO:0000313" key="2">
    <source>
        <dbReference type="Proteomes" id="UP000177309"/>
    </source>
</evidence>
<comment type="caution">
    <text evidence="1">The sequence shown here is derived from an EMBL/GenBank/DDBJ whole genome shotgun (WGS) entry which is preliminary data.</text>
</comment>